<keyword evidence="2" id="KW-1185">Reference proteome</keyword>
<dbReference type="KEGG" id="mvc:MSVAZ_2573"/>
<dbReference type="Proteomes" id="UP000033096">
    <property type="component" value="Chromosome"/>
</dbReference>
<dbReference type="EMBL" id="CP009520">
    <property type="protein sequence ID" value="AKB44842.1"/>
    <property type="molecule type" value="Genomic_DNA"/>
</dbReference>
<gene>
    <name evidence="1" type="ORF">MSVAZ_2573</name>
</gene>
<accession>A0A0E3Q889</accession>
<reference evidence="1 2" key="1">
    <citation type="submission" date="2014-07" db="EMBL/GenBank/DDBJ databases">
        <title>Methanogenic archaea and the global carbon cycle.</title>
        <authorList>
            <person name="Henriksen J.R."/>
            <person name="Luke J."/>
            <person name="Reinhart S."/>
            <person name="Benedict M.N."/>
            <person name="Youngblut N.D."/>
            <person name="Metcalf M.E."/>
            <person name="Whitaker R.J."/>
            <person name="Metcalf W.W."/>
        </authorList>
    </citation>
    <scope>NUCLEOTIDE SEQUENCE [LARGE SCALE GENOMIC DNA]</scope>
    <source>
        <strain evidence="1 2">Z-761</strain>
    </source>
</reference>
<name>A0A0E3Q889_9EURY</name>
<protein>
    <submittedName>
        <fullName evidence="1">Mobile element protein</fullName>
    </submittedName>
</protein>
<organism evidence="1 2">
    <name type="scientific">Methanosarcina vacuolata Z-761</name>
    <dbReference type="NCBI Taxonomy" id="1434123"/>
    <lineage>
        <taxon>Archaea</taxon>
        <taxon>Methanobacteriati</taxon>
        <taxon>Methanobacteriota</taxon>
        <taxon>Stenosarchaea group</taxon>
        <taxon>Methanomicrobia</taxon>
        <taxon>Methanosarcinales</taxon>
        <taxon>Methanosarcinaceae</taxon>
        <taxon>Methanosarcina</taxon>
    </lineage>
</organism>
<dbReference type="STRING" id="1434123.MSVAZ_2573"/>
<evidence type="ECO:0000313" key="2">
    <source>
        <dbReference type="Proteomes" id="UP000033096"/>
    </source>
</evidence>
<dbReference type="HOGENOM" id="CLU_212437_0_0_2"/>
<dbReference type="AlphaFoldDB" id="A0A0E3Q889"/>
<dbReference type="PATRIC" id="fig|1434123.4.peg.3148"/>
<proteinExistence type="predicted"/>
<sequence length="55" mass="6523">MQKTLDDNLTKKLKLLTVILHICGIQRIFETIMSVYESKASGPHVNKERFRDEWF</sequence>
<evidence type="ECO:0000313" key="1">
    <source>
        <dbReference type="EMBL" id="AKB44842.1"/>
    </source>
</evidence>